<dbReference type="EMBL" id="CP089982">
    <property type="protein sequence ID" value="WXA99366.1"/>
    <property type="molecule type" value="Genomic_DNA"/>
</dbReference>
<dbReference type="PRINTS" id="PR00702">
    <property type="entry name" value="ACRIFLAVINRP"/>
</dbReference>
<organism evidence="2 3">
    <name type="scientific">Pendulispora brunnea</name>
    <dbReference type="NCBI Taxonomy" id="2905690"/>
    <lineage>
        <taxon>Bacteria</taxon>
        <taxon>Pseudomonadati</taxon>
        <taxon>Myxococcota</taxon>
        <taxon>Myxococcia</taxon>
        <taxon>Myxococcales</taxon>
        <taxon>Sorangiineae</taxon>
        <taxon>Pendulisporaceae</taxon>
        <taxon>Pendulispora</taxon>
    </lineage>
</organism>
<dbReference type="PANTHER" id="PTHR32063">
    <property type="match status" value="1"/>
</dbReference>
<dbReference type="Gene3D" id="1.20.1640.10">
    <property type="entry name" value="Multidrug efflux transporter AcrB transmembrane domain"/>
    <property type="match status" value="2"/>
</dbReference>
<feature type="transmembrane region" description="Helical" evidence="1">
    <location>
        <begin position="946"/>
        <end position="963"/>
    </location>
</feature>
<keyword evidence="1" id="KW-1133">Transmembrane helix</keyword>
<name>A0ABZ2KST3_9BACT</name>
<dbReference type="RefSeq" id="WP_394850003.1">
    <property type="nucleotide sequence ID" value="NZ_CP089982.1"/>
</dbReference>
<evidence type="ECO:0000313" key="3">
    <source>
        <dbReference type="Proteomes" id="UP001379533"/>
    </source>
</evidence>
<feature type="transmembrane region" description="Helical" evidence="1">
    <location>
        <begin position="336"/>
        <end position="354"/>
    </location>
</feature>
<evidence type="ECO:0000313" key="2">
    <source>
        <dbReference type="EMBL" id="WXA99366.1"/>
    </source>
</evidence>
<keyword evidence="3" id="KW-1185">Reference proteome</keyword>
<feature type="transmembrane region" description="Helical" evidence="1">
    <location>
        <begin position="385"/>
        <end position="409"/>
    </location>
</feature>
<dbReference type="Proteomes" id="UP001379533">
    <property type="component" value="Chromosome"/>
</dbReference>
<dbReference type="InterPro" id="IPR027463">
    <property type="entry name" value="AcrB_DN_DC_subdom"/>
</dbReference>
<reference evidence="2 3" key="1">
    <citation type="submission" date="2021-12" db="EMBL/GenBank/DDBJ databases">
        <title>Discovery of the Pendulisporaceae a myxobacterial family with distinct sporulation behavior and unique specialized metabolism.</title>
        <authorList>
            <person name="Garcia R."/>
            <person name="Popoff A."/>
            <person name="Bader C.D."/>
            <person name="Loehr J."/>
            <person name="Walesch S."/>
            <person name="Walt C."/>
            <person name="Boldt J."/>
            <person name="Bunk B."/>
            <person name="Haeckl F.J.F.P.J."/>
            <person name="Gunesch A.P."/>
            <person name="Birkelbach J."/>
            <person name="Nuebel U."/>
            <person name="Pietschmann T."/>
            <person name="Bach T."/>
            <person name="Mueller R."/>
        </authorList>
    </citation>
    <scope>NUCLEOTIDE SEQUENCE [LARGE SCALE GENOMIC DNA]</scope>
    <source>
        <strain evidence="2 3">MSr12523</strain>
    </source>
</reference>
<feature type="transmembrane region" description="Helical" evidence="1">
    <location>
        <begin position="896"/>
        <end position="917"/>
    </location>
</feature>
<dbReference type="SUPFAM" id="SSF82693">
    <property type="entry name" value="Multidrug efflux transporter AcrB pore domain, PN1, PN2, PC1 and PC2 subdomains"/>
    <property type="match status" value="3"/>
</dbReference>
<keyword evidence="1" id="KW-0472">Membrane</keyword>
<accession>A0ABZ2KST3</accession>
<proteinExistence type="predicted"/>
<dbReference type="Gene3D" id="3.30.70.1430">
    <property type="entry name" value="Multidrug efflux transporter AcrB pore domain"/>
    <property type="match status" value="2"/>
</dbReference>
<dbReference type="Gene3D" id="3.30.70.1320">
    <property type="entry name" value="Multidrug efflux transporter AcrB pore domain like"/>
    <property type="match status" value="1"/>
</dbReference>
<gene>
    <name evidence="2" type="ORF">LZC95_21410</name>
</gene>
<evidence type="ECO:0000256" key="1">
    <source>
        <dbReference type="SAM" id="Phobius"/>
    </source>
</evidence>
<feature type="transmembrane region" description="Helical" evidence="1">
    <location>
        <begin position="429"/>
        <end position="449"/>
    </location>
</feature>
<dbReference type="SUPFAM" id="SSF82714">
    <property type="entry name" value="Multidrug efflux transporter AcrB TolC docking domain, DN and DC subdomains"/>
    <property type="match status" value="2"/>
</dbReference>
<dbReference type="InterPro" id="IPR001036">
    <property type="entry name" value="Acrflvin-R"/>
</dbReference>
<feature type="transmembrane region" description="Helical" evidence="1">
    <location>
        <begin position="975"/>
        <end position="1001"/>
    </location>
</feature>
<dbReference type="Gene3D" id="3.30.2090.10">
    <property type="entry name" value="Multidrug efflux transporter AcrB TolC docking domain, DN and DC subdomains"/>
    <property type="match status" value="2"/>
</dbReference>
<dbReference type="Gene3D" id="3.30.70.1440">
    <property type="entry name" value="Multidrug efflux transporter AcrB pore domain"/>
    <property type="match status" value="1"/>
</dbReference>
<keyword evidence="1" id="KW-0812">Transmembrane</keyword>
<sequence length="1020" mass="109047">MNITDVSIKNPVFAWMLMACTVLFGIVAVTRIGVSQYPDVDNPNITVSLSWPGASPPAVERQIVEPIEQAISQVEGVQSLASQARSGSARITATFDMSRDVDLALQDIQARVAQTQRSLPKDVQAPTVSKSNPDDTAILTIGVSGPFSRQMLADAARYQVQERLQTVPGVGQITLNGVVDRNVRIWLDASKLAEKGIVANDIISAIQREHVEVPGGQLMSGGRALDVRLLGEALDLDSFRRLVIKRSKPAPVYLEDVASVEDGFADATSIALLDGVPFQALGVLKQRGTNAIAVATGVRQRVAEIQSSLPDGMKVDILFDSTTFIEESVHEIELELVMAVVLTAFVCWLFLGSLSSTMNVVLAIPMSLLGTIAVVYFFGFTLNTFTLLGLSLAVGLVVDDAVMVMENIFRHAEMGKDRKKASSDGTKEITFAALAATLAVIAIFLPVIFMKGVIGRFFFQFGVTLSVAVMLSYFEAITLAPARCSQMLSTSREGRSRVGKAADAAFSWLERFYARVIAGALKRPNTILLAAMVVLGGSLALVKLVPTEFVPSQDQSRLTVRVQTEGGSSIEAAAPLLAKVEERLAKHPEIEHTMVTLSAANGQYTLNLVPPDKRKLSAQQLMAVLRKELSGIPGVKASIQDPSQQSFGAAKGSPVAFTVRGSDWDQLVTASTKLQEDLEASGVAADLNSDYRIGSPELQIIPDRARATELGISVSDLGSTVSALVGGNTVGKFTTEGRRIDIRMRLLASQRSRPEDLSLIQMRTATGQLVPMSMVVSQREQPVLQTISHLDRERAISINGNVGPGHSQQEAMAKVMELAKALPMGIHVVATGQASQLEETTGGLWFALGIGILVAYMVLASQFNSFLHPVTVLTILPLAVAGAVMGLVVSGKSLNLFSMIGLLLLMGIVKKNAILLVEYANHVREQEPHLDAAEAMKKAGPLRLRPILMTTVATMMAAVPPILGLGPGTETRSPMAAAVLGGLTVSTILSLVVVPAFYVVTDRAKARLAARLFTARAPSP</sequence>
<dbReference type="Pfam" id="PF00873">
    <property type="entry name" value="ACR_tran"/>
    <property type="match status" value="1"/>
</dbReference>
<protein>
    <submittedName>
        <fullName evidence="2">Efflux RND transporter permease subunit</fullName>
    </submittedName>
</protein>
<dbReference type="PANTHER" id="PTHR32063:SF0">
    <property type="entry name" value="SWARMING MOTILITY PROTEIN SWRC"/>
    <property type="match status" value="1"/>
</dbReference>
<dbReference type="SUPFAM" id="SSF82866">
    <property type="entry name" value="Multidrug efflux transporter AcrB transmembrane domain"/>
    <property type="match status" value="2"/>
</dbReference>
<feature type="transmembrane region" description="Helical" evidence="1">
    <location>
        <begin position="866"/>
        <end position="890"/>
    </location>
</feature>
<feature type="transmembrane region" description="Helical" evidence="1">
    <location>
        <begin position="842"/>
        <end position="859"/>
    </location>
</feature>
<feature type="transmembrane region" description="Helical" evidence="1">
    <location>
        <begin position="461"/>
        <end position="482"/>
    </location>
</feature>
<feature type="transmembrane region" description="Helical" evidence="1">
    <location>
        <begin position="12"/>
        <end position="34"/>
    </location>
</feature>